<keyword evidence="3" id="KW-1185">Reference proteome</keyword>
<proteinExistence type="predicted"/>
<feature type="region of interest" description="Disordered" evidence="1">
    <location>
        <begin position="39"/>
        <end position="141"/>
    </location>
</feature>
<gene>
    <name evidence="2" type="ORF">NWFMUON74_64180</name>
</gene>
<accession>A0A7G1KVQ0</accession>
<dbReference type="EMBL" id="AP023396">
    <property type="protein sequence ID" value="BCK58646.1"/>
    <property type="molecule type" value="Genomic_DNA"/>
</dbReference>
<sequence>MNRTTGVSGMVPTPPPGSSASTGFASPCALPVSATLASPATVRCSKTSRGVKMTPRALARDTSWMETMLSPPRAKNESSTPTRWAPSTSANTSAMVCSSGVRGARNSASVSKTGSGSARRSSLPTGVSGTLSSTMIAEGTM</sequence>
<feature type="compositionally biased region" description="Polar residues" evidence="1">
    <location>
        <begin position="106"/>
        <end position="135"/>
    </location>
</feature>
<reference evidence="2 3" key="1">
    <citation type="submission" date="2020-08" db="EMBL/GenBank/DDBJ databases">
        <title>Genome Sequencing of Nocardia wallacei strain FMUON74 and assembly.</title>
        <authorList>
            <person name="Toyokawa M."/>
            <person name="Uesaka K."/>
        </authorList>
    </citation>
    <scope>NUCLEOTIDE SEQUENCE [LARGE SCALE GENOMIC DNA]</scope>
    <source>
        <strain evidence="2 3">FMUON74</strain>
    </source>
</reference>
<evidence type="ECO:0000256" key="1">
    <source>
        <dbReference type="SAM" id="MobiDB-lite"/>
    </source>
</evidence>
<evidence type="ECO:0000313" key="3">
    <source>
        <dbReference type="Proteomes" id="UP000516173"/>
    </source>
</evidence>
<feature type="compositionally biased region" description="Polar residues" evidence="1">
    <location>
        <begin position="77"/>
        <end position="96"/>
    </location>
</feature>
<feature type="region of interest" description="Disordered" evidence="1">
    <location>
        <begin position="1"/>
        <end position="24"/>
    </location>
</feature>
<dbReference type="Proteomes" id="UP000516173">
    <property type="component" value="Chromosome"/>
</dbReference>
<dbReference type="AlphaFoldDB" id="A0A7G1KVQ0"/>
<evidence type="ECO:0000313" key="2">
    <source>
        <dbReference type="EMBL" id="BCK58646.1"/>
    </source>
</evidence>
<protein>
    <submittedName>
        <fullName evidence="2">Uncharacterized protein</fullName>
    </submittedName>
</protein>
<organism evidence="2 3">
    <name type="scientific">Nocardia wallacei</name>
    <dbReference type="NCBI Taxonomy" id="480035"/>
    <lineage>
        <taxon>Bacteria</taxon>
        <taxon>Bacillati</taxon>
        <taxon>Actinomycetota</taxon>
        <taxon>Actinomycetes</taxon>
        <taxon>Mycobacteriales</taxon>
        <taxon>Nocardiaceae</taxon>
        <taxon>Nocardia</taxon>
    </lineage>
</organism>
<name>A0A7G1KVQ0_9NOCA</name>
<dbReference type="KEGG" id="nwl:NWFMUON74_64180"/>